<dbReference type="PROSITE" id="PS00862">
    <property type="entry name" value="OX2_COVAL_FAD"/>
    <property type="match status" value="1"/>
</dbReference>
<evidence type="ECO:0000313" key="8">
    <source>
        <dbReference type="Proteomes" id="UP001208690"/>
    </source>
</evidence>
<dbReference type="Gene3D" id="3.30.43.10">
    <property type="entry name" value="Uridine Diphospho-n-acetylenolpyruvylglucosamine Reductase, domain 2"/>
    <property type="match status" value="1"/>
</dbReference>
<evidence type="ECO:0000256" key="1">
    <source>
        <dbReference type="ARBA" id="ARBA00001974"/>
    </source>
</evidence>
<dbReference type="Gene3D" id="3.40.462.20">
    <property type="match status" value="1"/>
</dbReference>
<protein>
    <submittedName>
        <fullName evidence="7">FAD-binding oxidoreductase</fullName>
    </submittedName>
</protein>
<comment type="caution">
    <text evidence="7">The sequence shown here is derived from an EMBL/GenBank/DDBJ whole genome shotgun (WGS) entry which is preliminary data.</text>
</comment>
<dbReference type="InterPro" id="IPR012951">
    <property type="entry name" value="BBE"/>
</dbReference>
<dbReference type="PANTHER" id="PTHR42973:SF39">
    <property type="entry name" value="FAD-BINDING PCMH-TYPE DOMAIN-CONTAINING PROTEIN"/>
    <property type="match status" value="1"/>
</dbReference>
<name>A0ABT3BJ44_9RHOB</name>
<organism evidence="7 8">
    <name type="scientific">Roseobacter sinensis</name>
    <dbReference type="NCBI Taxonomy" id="2931391"/>
    <lineage>
        <taxon>Bacteria</taxon>
        <taxon>Pseudomonadati</taxon>
        <taxon>Pseudomonadota</taxon>
        <taxon>Alphaproteobacteria</taxon>
        <taxon>Rhodobacterales</taxon>
        <taxon>Roseobacteraceae</taxon>
        <taxon>Roseobacter</taxon>
    </lineage>
</organism>
<comment type="cofactor">
    <cofactor evidence="1">
        <name>FAD</name>
        <dbReference type="ChEBI" id="CHEBI:57692"/>
    </cofactor>
</comment>
<evidence type="ECO:0000256" key="2">
    <source>
        <dbReference type="ARBA" id="ARBA00005466"/>
    </source>
</evidence>
<dbReference type="InterPro" id="IPR006093">
    <property type="entry name" value="Oxy_OxRdtase_FAD_BS"/>
</dbReference>
<dbReference type="Gene3D" id="3.30.465.10">
    <property type="match status" value="1"/>
</dbReference>
<evidence type="ECO:0000256" key="4">
    <source>
        <dbReference type="ARBA" id="ARBA00022827"/>
    </source>
</evidence>
<dbReference type="InterPro" id="IPR006094">
    <property type="entry name" value="Oxid_FAD_bind_N"/>
</dbReference>
<dbReference type="Proteomes" id="UP001208690">
    <property type="component" value="Unassembled WGS sequence"/>
</dbReference>
<sequence>MSLNDRTTLPRPLEDIAIPPADVRYDARRTVWNAMIDRYPALICLCKTPTDVQRAIAHAAQQGRKVCVRGGGHNIAGTAVADGAVMLDLSGMNRVEVDPAAARVRVGGGATFAEIDAATQVHGLVVPGGVVSSTGVGGLTLGGGIGWLARQRGLSIDSLISAEVVLADGTCLRASESQHPDLFWALRGGGGNFGVVTEFEFRAYPLGPQVSFGPTFFALEDAVSVLSAYAQHAEHLTRDACVWANLTTAPAVPVLAERWHGQKVLILMQFHAAAWDEAQHDLTPLFGGVAPLGSAFARRPYTEAQRFLDDAYAFGARNYWRSHNHLSLSEALITDLVDLAYDLPTPASELLICQLGGAVGDVDADATAFAHRHVPFLSTPGVRWDKAQDDAEMIGWLKNASRRIAAHSVPGAYVNFIAEAGGADAAYQQHLDRLSAIKHQYDPGNMFCVNQNITPAPLSRARAPD</sequence>
<dbReference type="Pfam" id="PF08031">
    <property type="entry name" value="BBE"/>
    <property type="match status" value="1"/>
</dbReference>
<dbReference type="InterPro" id="IPR016166">
    <property type="entry name" value="FAD-bd_PCMH"/>
</dbReference>
<dbReference type="Pfam" id="PF01565">
    <property type="entry name" value="FAD_binding_4"/>
    <property type="match status" value="1"/>
</dbReference>
<keyword evidence="3" id="KW-0285">Flavoprotein</keyword>
<gene>
    <name evidence="7" type="ORF">MUB52_19340</name>
</gene>
<dbReference type="PROSITE" id="PS51387">
    <property type="entry name" value="FAD_PCMH"/>
    <property type="match status" value="1"/>
</dbReference>
<dbReference type="SUPFAM" id="SSF56176">
    <property type="entry name" value="FAD-binding/transporter-associated domain-like"/>
    <property type="match status" value="1"/>
</dbReference>
<reference evidence="7 8" key="1">
    <citation type="submission" date="2022-04" db="EMBL/GenBank/DDBJ databases">
        <title>Roseobacter sp. WL0113 is a bacterium isolated from neritic sediment.</title>
        <authorList>
            <person name="Wang L."/>
            <person name="He W."/>
            <person name="Zhang D.-F."/>
        </authorList>
    </citation>
    <scope>NUCLEOTIDE SEQUENCE [LARGE SCALE GENOMIC DNA]</scope>
    <source>
        <strain evidence="7 8">WL0113</strain>
    </source>
</reference>
<dbReference type="InterPro" id="IPR016167">
    <property type="entry name" value="FAD-bd_PCMH_sub1"/>
</dbReference>
<dbReference type="EMBL" id="JALIEB010000017">
    <property type="protein sequence ID" value="MCV3273592.1"/>
    <property type="molecule type" value="Genomic_DNA"/>
</dbReference>
<dbReference type="InterPro" id="IPR036318">
    <property type="entry name" value="FAD-bd_PCMH-like_sf"/>
</dbReference>
<keyword evidence="5" id="KW-0560">Oxidoreductase</keyword>
<dbReference type="PANTHER" id="PTHR42973">
    <property type="entry name" value="BINDING OXIDOREDUCTASE, PUTATIVE (AFU_ORTHOLOGUE AFUA_1G17690)-RELATED"/>
    <property type="match status" value="1"/>
</dbReference>
<feature type="domain" description="FAD-binding PCMH-type" evidence="6">
    <location>
        <begin position="36"/>
        <end position="206"/>
    </location>
</feature>
<evidence type="ECO:0000313" key="7">
    <source>
        <dbReference type="EMBL" id="MCV3273592.1"/>
    </source>
</evidence>
<proteinExistence type="inferred from homology"/>
<evidence type="ECO:0000256" key="5">
    <source>
        <dbReference type="ARBA" id="ARBA00023002"/>
    </source>
</evidence>
<keyword evidence="4" id="KW-0274">FAD</keyword>
<dbReference type="RefSeq" id="WP_263845804.1">
    <property type="nucleotide sequence ID" value="NZ_JALIEB010000017.1"/>
</dbReference>
<comment type="similarity">
    <text evidence="2">Belongs to the oxygen-dependent FAD-linked oxidoreductase family.</text>
</comment>
<evidence type="ECO:0000256" key="3">
    <source>
        <dbReference type="ARBA" id="ARBA00022630"/>
    </source>
</evidence>
<dbReference type="InterPro" id="IPR050416">
    <property type="entry name" value="FAD-linked_Oxidoreductase"/>
</dbReference>
<evidence type="ECO:0000259" key="6">
    <source>
        <dbReference type="PROSITE" id="PS51387"/>
    </source>
</evidence>
<keyword evidence="8" id="KW-1185">Reference proteome</keyword>
<accession>A0ABT3BJ44</accession>
<dbReference type="InterPro" id="IPR016169">
    <property type="entry name" value="FAD-bd_PCMH_sub2"/>
</dbReference>